<reference evidence="1" key="1">
    <citation type="submission" date="2014-11" db="EMBL/GenBank/DDBJ databases">
        <authorList>
            <person name="Amaro Gonzalez C."/>
        </authorList>
    </citation>
    <scope>NUCLEOTIDE SEQUENCE</scope>
</reference>
<organism evidence="1">
    <name type="scientific">Anguilla anguilla</name>
    <name type="common">European freshwater eel</name>
    <name type="synonym">Muraena anguilla</name>
    <dbReference type="NCBI Taxonomy" id="7936"/>
    <lineage>
        <taxon>Eukaryota</taxon>
        <taxon>Metazoa</taxon>
        <taxon>Chordata</taxon>
        <taxon>Craniata</taxon>
        <taxon>Vertebrata</taxon>
        <taxon>Euteleostomi</taxon>
        <taxon>Actinopterygii</taxon>
        <taxon>Neopterygii</taxon>
        <taxon>Teleostei</taxon>
        <taxon>Anguilliformes</taxon>
        <taxon>Anguillidae</taxon>
        <taxon>Anguilla</taxon>
    </lineage>
</organism>
<proteinExistence type="predicted"/>
<sequence length="59" mass="6848">MLCACGALSFCIHNVTRILKNVKVVVLKSNSILYRPPIVHRLFCIYDQTKLKIFNLHVY</sequence>
<evidence type="ECO:0000313" key="1">
    <source>
        <dbReference type="EMBL" id="JAH19052.1"/>
    </source>
</evidence>
<dbReference type="AlphaFoldDB" id="A0A0E9QRJ2"/>
<reference evidence="1" key="2">
    <citation type="journal article" date="2015" name="Fish Shellfish Immunol.">
        <title>Early steps in the European eel (Anguilla anguilla)-Vibrio vulnificus interaction in the gills: Role of the RtxA13 toxin.</title>
        <authorList>
            <person name="Callol A."/>
            <person name="Pajuelo D."/>
            <person name="Ebbesson L."/>
            <person name="Teles M."/>
            <person name="MacKenzie S."/>
            <person name="Amaro C."/>
        </authorList>
    </citation>
    <scope>NUCLEOTIDE SEQUENCE</scope>
</reference>
<accession>A0A0E9QRJ2</accession>
<protein>
    <submittedName>
        <fullName evidence="1">Uncharacterized protein</fullName>
    </submittedName>
</protein>
<dbReference type="EMBL" id="GBXM01089525">
    <property type="protein sequence ID" value="JAH19052.1"/>
    <property type="molecule type" value="Transcribed_RNA"/>
</dbReference>
<name>A0A0E9QRJ2_ANGAN</name>